<dbReference type="InterPro" id="IPR015943">
    <property type="entry name" value="WD40/YVTN_repeat-like_dom_sf"/>
</dbReference>
<comment type="pathway">
    <text evidence="6">tRNA modification; N(7)-methylguanine-tRNA biosynthesis.</text>
</comment>
<reference evidence="8" key="1">
    <citation type="journal article" date="2023" name="Mol. Phylogenet. Evol.">
        <title>Genome-scale phylogeny and comparative genomics of the fungal order Sordariales.</title>
        <authorList>
            <person name="Hensen N."/>
            <person name="Bonometti L."/>
            <person name="Westerberg I."/>
            <person name="Brannstrom I.O."/>
            <person name="Guillou S."/>
            <person name="Cros-Aarteil S."/>
            <person name="Calhoun S."/>
            <person name="Haridas S."/>
            <person name="Kuo A."/>
            <person name="Mondo S."/>
            <person name="Pangilinan J."/>
            <person name="Riley R."/>
            <person name="LaButti K."/>
            <person name="Andreopoulos B."/>
            <person name="Lipzen A."/>
            <person name="Chen C."/>
            <person name="Yan M."/>
            <person name="Daum C."/>
            <person name="Ng V."/>
            <person name="Clum A."/>
            <person name="Steindorff A."/>
            <person name="Ohm R.A."/>
            <person name="Martin F."/>
            <person name="Silar P."/>
            <person name="Natvig D.O."/>
            <person name="Lalanne C."/>
            <person name="Gautier V."/>
            <person name="Ament-Velasquez S.L."/>
            <person name="Kruys A."/>
            <person name="Hutchinson M.I."/>
            <person name="Powell A.J."/>
            <person name="Barry K."/>
            <person name="Miller A.N."/>
            <person name="Grigoriev I.V."/>
            <person name="Debuchy R."/>
            <person name="Gladieux P."/>
            <person name="Hiltunen Thoren M."/>
            <person name="Johannesson H."/>
        </authorList>
    </citation>
    <scope>NUCLEOTIDE SEQUENCE</scope>
    <source>
        <strain evidence="8">CBS 123565</strain>
    </source>
</reference>
<accession>A0AAN6Z9X0</accession>
<evidence type="ECO:0000256" key="6">
    <source>
        <dbReference type="HAMAP-Rule" id="MF_03056"/>
    </source>
</evidence>
<dbReference type="GO" id="GO:0043527">
    <property type="term" value="C:tRNA methyltransferase complex"/>
    <property type="evidence" value="ECO:0007669"/>
    <property type="project" value="TreeGrafter"/>
</dbReference>
<evidence type="ECO:0000256" key="1">
    <source>
        <dbReference type="ARBA" id="ARBA00004123"/>
    </source>
</evidence>
<dbReference type="GO" id="GO:0005634">
    <property type="term" value="C:nucleus"/>
    <property type="evidence" value="ECO:0007669"/>
    <property type="project" value="UniProtKB-SubCell"/>
</dbReference>
<dbReference type="InterPro" id="IPR036322">
    <property type="entry name" value="WD40_repeat_dom_sf"/>
</dbReference>
<gene>
    <name evidence="8" type="ORF">BT67DRAFT_220786</name>
</gene>
<comment type="subcellular location">
    <subcellularLocation>
        <location evidence="1 6">Nucleus</location>
    </subcellularLocation>
</comment>
<dbReference type="Gene3D" id="2.130.10.10">
    <property type="entry name" value="YVTN repeat-like/Quinoprotein amine dehydrogenase"/>
    <property type="match status" value="1"/>
</dbReference>
<comment type="similarity">
    <text evidence="6">Belongs to the WD repeat TRM82 family.</text>
</comment>
<protein>
    <recommendedName>
        <fullName evidence="10">Transfer RNA methyltransferase 82</fullName>
    </recommendedName>
</protein>
<dbReference type="Proteomes" id="UP001304895">
    <property type="component" value="Unassembled WGS sequence"/>
</dbReference>
<sequence>MAIPYQVLKACGSVVFAARGSDIHSLNSSLEHISTWKYPVKQENESSGPVLEIQEPPEVEEGQESPAPEGRPVKRRKLQNGQQGKSNGQAKAKSGPQKAIERPFIQGLYATADGRHLVAITGSDKTIWVFEHDGAGNLTQLSQRAMPKRPCSLALTPDNATILSADKFGDVYALPLIPSPTFTPSDSLAAAAAAAAAAATASPSPIPTPTPPSSTPTPIPANLKPQADKFTVHTKRNLKALENQKISLDRRTATDQRPQFEHTLLLGHVSMLTAIHMGADARGKEYIITADRDEHIRVSRGMPQAHVIEGFCLGHEDFVGRLFVKGEVLVSGGGDDDLFLWDWLKGRLICRAGLLEHVKEVEAGAAKVAVMRLVGCRLAGGETGVLVVCERVPALFCYELLEDKTLRHRETIRLPGNPLDVEVLESSGPSPRLLVAVDSSASPGENSSSSLIVLDKGTEAAWRQSSVQNLPPAGEIDISTKELEKILYSTESLRKTTDFD</sequence>
<keyword evidence="5 6" id="KW-0539">Nucleus</keyword>
<feature type="region of interest" description="Disordered" evidence="7">
    <location>
        <begin position="201"/>
        <end position="224"/>
    </location>
</feature>
<evidence type="ECO:0000313" key="8">
    <source>
        <dbReference type="EMBL" id="KAK4130477.1"/>
    </source>
</evidence>
<feature type="compositionally biased region" description="Polar residues" evidence="7">
    <location>
        <begin position="79"/>
        <end position="89"/>
    </location>
</feature>
<keyword evidence="2 6" id="KW-0853">WD repeat</keyword>
<evidence type="ECO:0008006" key="10">
    <source>
        <dbReference type="Google" id="ProtNLM"/>
    </source>
</evidence>
<dbReference type="EMBL" id="MU853436">
    <property type="protein sequence ID" value="KAK4130477.1"/>
    <property type="molecule type" value="Genomic_DNA"/>
</dbReference>
<dbReference type="HAMAP" id="MF_03056">
    <property type="entry name" value="TRM82"/>
    <property type="match status" value="1"/>
</dbReference>
<dbReference type="SUPFAM" id="SSF50978">
    <property type="entry name" value="WD40 repeat-like"/>
    <property type="match status" value="1"/>
</dbReference>
<evidence type="ECO:0000313" key="9">
    <source>
        <dbReference type="Proteomes" id="UP001304895"/>
    </source>
</evidence>
<evidence type="ECO:0000256" key="5">
    <source>
        <dbReference type="ARBA" id="ARBA00023242"/>
    </source>
</evidence>
<evidence type="ECO:0000256" key="3">
    <source>
        <dbReference type="ARBA" id="ARBA00022694"/>
    </source>
</evidence>
<dbReference type="GO" id="GO:0106004">
    <property type="term" value="P:tRNA (guanine-N7)-methylation"/>
    <property type="evidence" value="ECO:0007669"/>
    <property type="project" value="UniProtKB-UniRule"/>
</dbReference>
<dbReference type="PANTHER" id="PTHR16288">
    <property type="entry name" value="WD40 REPEAT PROTEIN 4"/>
    <property type="match status" value="1"/>
</dbReference>
<dbReference type="PANTHER" id="PTHR16288:SF0">
    <property type="entry name" value="TRNA (GUANINE-N(7)-)-METHYLTRANSFERASE NON-CATALYTIC SUBUNIT WDR4"/>
    <property type="match status" value="1"/>
</dbReference>
<dbReference type="GO" id="GO:0005829">
    <property type="term" value="C:cytosol"/>
    <property type="evidence" value="ECO:0007669"/>
    <property type="project" value="TreeGrafter"/>
</dbReference>
<keyword evidence="3 6" id="KW-0819">tRNA processing</keyword>
<evidence type="ECO:0000256" key="7">
    <source>
        <dbReference type="SAM" id="MobiDB-lite"/>
    </source>
</evidence>
<evidence type="ECO:0000256" key="4">
    <source>
        <dbReference type="ARBA" id="ARBA00022737"/>
    </source>
</evidence>
<comment type="function">
    <text evidence="6">Required for the formation of N(7)-methylguanine at position 46 (m7G46) in tRNA. In the complex, it is required to stabilize and induce conformational changes of the catalytic subunit.</text>
</comment>
<keyword evidence="4 6" id="KW-0677">Repeat</keyword>
<organism evidence="8 9">
    <name type="scientific">Trichocladium antarcticum</name>
    <dbReference type="NCBI Taxonomy" id="1450529"/>
    <lineage>
        <taxon>Eukaryota</taxon>
        <taxon>Fungi</taxon>
        <taxon>Dikarya</taxon>
        <taxon>Ascomycota</taxon>
        <taxon>Pezizomycotina</taxon>
        <taxon>Sordariomycetes</taxon>
        <taxon>Sordariomycetidae</taxon>
        <taxon>Sordariales</taxon>
        <taxon>Chaetomiaceae</taxon>
        <taxon>Trichocladium</taxon>
    </lineage>
</organism>
<keyword evidence="9" id="KW-1185">Reference proteome</keyword>
<name>A0AAN6Z9X0_9PEZI</name>
<evidence type="ECO:0000256" key="2">
    <source>
        <dbReference type="ARBA" id="ARBA00022574"/>
    </source>
</evidence>
<reference evidence="8" key="2">
    <citation type="submission" date="2023-05" db="EMBL/GenBank/DDBJ databases">
        <authorList>
            <consortium name="Lawrence Berkeley National Laboratory"/>
            <person name="Steindorff A."/>
            <person name="Hensen N."/>
            <person name="Bonometti L."/>
            <person name="Westerberg I."/>
            <person name="Brannstrom I.O."/>
            <person name="Guillou S."/>
            <person name="Cros-Aarteil S."/>
            <person name="Calhoun S."/>
            <person name="Haridas S."/>
            <person name="Kuo A."/>
            <person name="Mondo S."/>
            <person name="Pangilinan J."/>
            <person name="Riley R."/>
            <person name="Labutti K."/>
            <person name="Andreopoulos B."/>
            <person name="Lipzen A."/>
            <person name="Chen C."/>
            <person name="Yanf M."/>
            <person name="Daum C."/>
            <person name="Ng V."/>
            <person name="Clum A."/>
            <person name="Ohm R."/>
            <person name="Martin F."/>
            <person name="Silar P."/>
            <person name="Natvig D."/>
            <person name="Lalanne C."/>
            <person name="Gautier V."/>
            <person name="Ament-Velasquez S.L."/>
            <person name="Kruys A."/>
            <person name="Hutchinson M.I."/>
            <person name="Powell A.J."/>
            <person name="Barry K."/>
            <person name="Miller A.N."/>
            <person name="Grigoriev I.V."/>
            <person name="Debuchy R."/>
            <person name="Gladieux P."/>
            <person name="Thoren M.H."/>
            <person name="Johannesson H."/>
        </authorList>
    </citation>
    <scope>NUCLEOTIDE SEQUENCE</scope>
    <source>
        <strain evidence="8">CBS 123565</strain>
    </source>
</reference>
<proteinExistence type="inferred from homology"/>
<feature type="region of interest" description="Disordered" evidence="7">
    <location>
        <begin position="45"/>
        <end position="98"/>
    </location>
</feature>
<feature type="compositionally biased region" description="Pro residues" evidence="7">
    <location>
        <begin position="204"/>
        <end position="219"/>
    </location>
</feature>
<comment type="caution">
    <text evidence="8">The sequence shown here is derived from an EMBL/GenBank/DDBJ whole genome shotgun (WGS) entry which is preliminary data.</text>
</comment>
<dbReference type="InterPro" id="IPR028884">
    <property type="entry name" value="Trm82"/>
</dbReference>
<dbReference type="AlphaFoldDB" id="A0AAN6Z9X0"/>